<sequence>MKIGNSSRENNHNSHGLFAERDQDDQLKGRSHGRSQSRKPGYCRKSKQRGNCNYCHKLGHGVRDCPSLKNKDKNKAESLAVATEQDTGFSATITAPQGDKRWVLDTGASYHMTLFWDCFTTFEEFEGETFSSDACVAHSLRNLDATCLWHLRLGHTLENNLEILRKWKLIAVDTPTTLHTVVHIVNQLPCSSIAGKIPEEIWRDGIKGYRIRNPVTRKVIHSRRVTFHESIMFKSNHNRQPTPKPEIICYVSPPPDGDEIIVSPLVPNSSARGFTLGSESEEDVSPPDTSTSDRLEYVLHIIQDESFQYSEALASSHCDKWLGVMHEEMEAISKNNTWELCPLPKVNRAIGCKWVYKVKDNKRYKARLVAKGFA</sequence>
<evidence type="ECO:0000313" key="2">
    <source>
        <dbReference type="Proteomes" id="UP001055879"/>
    </source>
</evidence>
<reference evidence="1 2" key="2">
    <citation type="journal article" date="2022" name="Mol. Ecol. Resour.">
        <title>The genomes of chicory, endive, great burdock and yacon provide insights into Asteraceae paleo-polyploidization history and plant inulin production.</title>
        <authorList>
            <person name="Fan W."/>
            <person name="Wang S."/>
            <person name="Wang H."/>
            <person name="Wang A."/>
            <person name="Jiang F."/>
            <person name="Liu H."/>
            <person name="Zhao H."/>
            <person name="Xu D."/>
            <person name="Zhang Y."/>
        </authorList>
    </citation>
    <scope>NUCLEOTIDE SEQUENCE [LARGE SCALE GENOMIC DNA]</scope>
    <source>
        <strain evidence="2">cv. Niubang</strain>
    </source>
</reference>
<organism evidence="1 2">
    <name type="scientific">Arctium lappa</name>
    <name type="common">Greater burdock</name>
    <name type="synonym">Lappa major</name>
    <dbReference type="NCBI Taxonomy" id="4217"/>
    <lineage>
        <taxon>Eukaryota</taxon>
        <taxon>Viridiplantae</taxon>
        <taxon>Streptophyta</taxon>
        <taxon>Embryophyta</taxon>
        <taxon>Tracheophyta</taxon>
        <taxon>Spermatophyta</taxon>
        <taxon>Magnoliopsida</taxon>
        <taxon>eudicotyledons</taxon>
        <taxon>Gunneridae</taxon>
        <taxon>Pentapetalae</taxon>
        <taxon>asterids</taxon>
        <taxon>campanulids</taxon>
        <taxon>Asterales</taxon>
        <taxon>Asteraceae</taxon>
        <taxon>Carduoideae</taxon>
        <taxon>Cardueae</taxon>
        <taxon>Arctiinae</taxon>
        <taxon>Arctium</taxon>
    </lineage>
</organism>
<reference evidence="2" key="1">
    <citation type="journal article" date="2022" name="Mol. Ecol. Resour.">
        <title>The genomes of chicory, endive, great burdock and yacon provide insights into Asteraceae palaeo-polyploidization history and plant inulin production.</title>
        <authorList>
            <person name="Fan W."/>
            <person name="Wang S."/>
            <person name="Wang H."/>
            <person name="Wang A."/>
            <person name="Jiang F."/>
            <person name="Liu H."/>
            <person name="Zhao H."/>
            <person name="Xu D."/>
            <person name="Zhang Y."/>
        </authorList>
    </citation>
    <scope>NUCLEOTIDE SEQUENCE [LARGE SCALE GENOMIC DNA]</scope>
    <source>
        <strain evidence="2">cv. Niubang</strain>
    </source>
</reference>
<proteinExistence type="predicted"/>
<accession>A0ACB8Z5M0</accession>
<gene>
    <name evidence="1" type="ORF">L6452_33141</name>
</gene>
<protein>
    <submittedName>
        <fullName evidence="1">Uncharacterized protein</fullName>
    </submittedName>
</protein>
<evidence type="ECO:0000313" key="1">
    <source>
        <dbReference type="EMBL" id="KAI3693307.1"/>
    </source>
</evidence>
<dbReference type="EMBL" id="CM042057">
    <property type="protein sequence ID" value="KAI3693307.1"/>
    <property type="molecule type" value="Genomic_DNA"/>
</dbReference>
<keyword evidence="2" id="KW-1185">Reference proteome</keyword>
<name>A0ACB8Z5M0_ARCLA</name>
<dbReference type="Proteomes" id="UP001055879">
    <property type="component" value="Linkage Group LG11"/>
</dbReference>
<comment type="caution">
    <text evidence="1">The sequence shown here is derived from an EMBL/GenBank/DDBJ whole genome shotgun (WGS) entry which is preliminary data.</text>
</comment>